<evidence type="ECO:0000313" key="17">
    <source>
        <dbReference type="Proteomes" id="UP000054558"/>
    </source>
</evidence>
<feature type="region of interest" description="Disordered" evidence="14">
    <location>
        <begin position="197"/>
        <end position="225"/>
    </location>
</feature>
<name>A0A0U9HJK2_KLENI</name>
<comment type="subunit">
    <text evidence="13">Component of the NSL complex at least composed of KAT8/MOF, KANSL1, KANSL2, KANSL3, MCRS1, PHF20, OGT1/OGT, WDR5 and HCFC1.</text>
</comment>
<protein>
    <recommendedName>
        <fullName evidence="3">KAT8 regulatory NSL complex subunit 2</fullName>
    </recommendedName>
    <alternativeName>
        <fullName evidence="11">NSL complex protein NSL2</fullName>
    </alternativeName>
    <alternativeName>
        <fullName evidence="10">Non-specific lethal 2 homolog</fullName>
    </alternativeName>
</protein>
<evidence type="ECO:0000256" key="8">
    <source>
        <dbReference type="ARBA" id="ARBA00023128"/>
    </source>
</evidence>
<comment type="function">
    <text evidence="12">Non-catalytic component of the NSL histone acetyltransferase complex, a multiprotein complex that mediates histone H4 acetylation at 'Lys-5'- and 'Lys-8' (H4K5ac and H4K8ac) at transcription start sites and promotes transcription initiation. Required for NSL complex stability and for transcription of intraciliary transport genes in both ciliated and non-ciliated cells by regulating histone H4 acetylation at 'Lys-5'- and 'Lys-12' (H4K5ac and H4K12ac). This is necessary for cilium assembly in ciliated cells and for organization of the microtubule cytoskeleton in non-ciliated cells. Required within the NSL complex to maintain nuclear architecture stability by promoting KAT8-mediated acetylation of lamin LMNA.</text>
</comment>
<keyword evidence="8" id="KW-0496">Mitochondrion</keyword>
<sequence length="257" mass="27714">MTAGAGARTVAARMMGNALPGGGPEDSSGSATVTHGGAVCRGGPSDEEDQTSSEEEVEENGAKWGVPLAVDLTPEELARRRAAQMKRLLKLYRLQYWGLIEEMRSKHRRYFLRQGTSGWKEEGEGAATEGTMRPVCSKAGCTDRAMPASSFCFQHILCDPRQQLYCACIHSPSPDEPCPRPVLRAVVPALCAQHAALRKTSQSPRQRPSSAGSSAGGATSSSSMLPVPPVHVLMNEYIRVLQRHRTVTAALKQEVKT</sequence>
<dbReference type="InterPro" id="IPR026316">
    <property type="entry name" value="NSL2"/>
</dbReference>
<evidence type="ECO:0000313" key="16">
    <source>
        <dbReference type="EMBL" id="GAQ80766.1"/>
    </source>
</evidence>
<evidence type="ECO:0000256" key="2">
    <source>
        <dbReference type="ARBA" id="ARBA00004173"/>
    </source>
</evidence>
<dbReference type="GO" id="GO:0005634">
    <property type="term" value="C:nucleus"/>
    <property type="evidence" value="ECO:0007669"/>
    <property type="project" value="UniProtKB-SubCell"/>
</dbReference>
<dbReference type="PANTHER" id="PTHR13453:SF1">
    <property type="entry name" value="KAT8 REGULATORY NSL COMPLEX SUBUNIT 2"/>
    <property type="match status" value="1"/>
</dbReference>
<dbReference type="PANTHER" id="PTHR13453">
    <property type="entry name" value="KAT8 REGULATORY NSL COMPLEX SUBUNIT 2"/>
    <property type="match status" value="1"/>
</dbReference>
<proteinExistence type="predicted"/>
<evidence type="ECO:0000259" key="15">
    <source>
        <dbReference type="Pfam" id="PF13891"/>
    </source>
</evidence>
<dbReference type="GO" id="GO:0005739">
    <property type="term" value="C:mitochondrion"/>
    <property type="evidence" value="ECO:0007669"/>
    <property type="project" value="UniProtKB-SubCell"/>
</dbReference>
<keyword evidence="4" id="KW-1017">Isopeptide bond</keyword>
<gene>
    <name evidence="16" type="ORF">KFL_000610440</name>
</gene>
<evidence type="ECO:0000256" key="6">
    <source>
        <dbReference type="ARBA" id="ARBA00022843"/>
    </source>
</evidence>
<organism evidence="16 17">
    <name type="scientific">Klebsormidium nitens</name>
    <name type="common">Green alga</name>
    <name type="synonym">Ulothrix nitens</name>
    <dbReference type="NCBI Taxonomy" id="105231"/>
    <lineage>
        <taxon>Eukaryota</taxon>
        <taxon>Viridiplantae</taxon>
        <taxon>Streptophyta</taxon>
        <taxon>Klebsormidiophyceae</taxon>
        <taxon>Klebsormidiales</taxon>
        <taxon>Klebsormidiaceae</taxon>
        <taxon>Klebsormidium</taxon>
    </lineage>
</organism>
<dbReference type="OMA" id="KYCHAHI"/>
<dbReference type="OrthoDB" id="2021034at2759"/>
<feature type="region of interest" description="Disordered" evidence="14">
    <location>
        <begin position="15"/>
        <end position="62"/>
    </location>
</feature>
<evidence type="ECO:0000256" key="12">
    <source>
        <dbReference type="ARBA" id="ARBA00093359"/>
    </source>
</evidence>
<keyword evidence="5" id="KW-0597">Phosphoprotein</keyword>
<evidence type="ECO:0000256" key="13">
    <source>
        <dbReference type="ARBA" id="ARBA00093543"/>
    </source>
</evidence>
<keyword evidence="17" id="KW-1185">Reference proteome</keyword>
<dbReference type="EMBL" id="DF237010">
    <property type="protein sequence ID" value="GAQ80766.1"/>
    <property type="molecule type" value="Genomic_DNA"/>
</dbReference>
<feature type="compositionally biased region" description="Acidic residues" evidence="14">
    <location>
        <begin position="45"/>
        <end position="59"/>
    </location>
</feature>
<feature type="domain" description="KANL2-like probable zinc-finger" evidence="15">
    <location>
        <begin position="136"/>
        <end position="195"/>
    </location>
</feature>
<evidence type="ECO:0000256" key="5">
    <source>
        <dbReference type="ARBA" id="ARBA00022553"/>
    </source>
</evidence>
<dbReference type="InterPro" id="IPR025927">
    <property type="entry name" value="Znf_KANL2-like"/>
</dbReference>
<evidence type="ECO:0000256" key="1">
    <source>
        <dbReference type="ARBA" id="ARBA00004123"/>
    </source>
</evidence>
<evidence type="ECO:0000256" key="10">
    <source>
        <dbReference type="ARBA" id="ARBA00032947"/>
    </source>
</evidence>
<evidence type="ECO:0000256" key="9">
    <source>
        <dbReference type="ARBA" id="ARBA00023242"/>
    </source>
</evidence>
<dbReference type="GO" id="GO:0044545">
    <property type="term" value="C:NSL complex"/>
    <property type="evidence" value="ECO:0000318"/>
    <property type="project" value="GO_Central"/>
</dbReference>
<evidence type="ECO:0000256" key="7">
    <source>
        <dbReference type="ARBA" id="ARBA00022853"/>
    </source>
</evidence>
<keyword evidence="6" id="KW-0832">Ubl conjugation</keyword>
<dbReference type="AlphaFoldDB" id="A0A0U9HJK2"/>
<reference evidence="16 17" key="1">
    <citation type="journal article" date="2014" name="Nat. Commun.">
        <title>Klebsormidium flaccidum genome reveals primary factors for plant terrestrial adaptation.</title>
        <authorList>
            <person name="Hori K."/>
            <person name="Maruyama F."/>
            <person name="Fujisawa T."/>
            <person name="Togashi T."/>
            <person name="Yamamoto N."/>
            <person name="Seo M."/>
            <person name="Sato S."/>
            <person name="Yamada T."/>
            <person name="Mori H."/>
            <person name="Tajima N."/>
            <person name="Moriyama T."/>
            <person name="Ikeuchi M."/>
            <person name="Watanabe M."/>
            <person name="Wada H."/>
            <person name="Kobayashi K."/>
            <person name="Saito M."/>
            <person name="Masuda T."/>
            <person name="Sasaki-Sekimoto Y."/>
            <person name="Mashiguchi K."/>
            <person name="Awai K."/>
            <person name="Shimojima M."/>
            <person name="Masuda S."/>
            <person name="Iwai M."/>
            <person name="Nobusawa T."/>
            <person name="Narise T."/>
            <person name="Kondo S."/>
            <person name="Saito H."/>
            <person name="Sato R."/>
            <person name="Murakawa M."/>
            <person name="Ihara Y."/>
            <person name="Oshima-Yamada Y."/>
            <person name="Ohtaka K."/>
            <person name="Satoh M."/>
            <person name="Sonobe K."/>
            <person name="Ishii M."/>
            <person name="Ohtani R."/>
            <person name="Kanamori-Sato M."/>
            <person name="Honoki R."/>
            <person name="Miyazaki D."/>
            <person name="Mochizuki H."/>
            <person name="Umetsu J."/>
            <person name="Higashi K."/>
            <person name="Shibata D."/>
            <person name="Kamiya Y."/>
            <person name="Sato N."/>
            <person name="Nakamura Y."/>
            <person name="Tabata S."/>
            <person name="Ida S."/>
            <person name="Kurokawa K."/>
            <person name="Ohta H."/>
        </authorList>
    </citation>
    <scope>NUCLEOTIDE SEQUENCE [LARGE SCALE GENOMIC DNA]</scope>
    <source>
        <strain evidence="16 17">NIES-2285</strain>
    </source>
</reference>
<feature type="compositionally biased region" description="Low complexity" evidence="14">
    <location>
        <begin position="200"/>
        <end position="223"/>
    </location>
</feature>
<dbReference type="GO" id="GO:0006325">
    <property type="term" value="P:chromatin organization"/>
    <property type="evidence" value="ECO:0007669"/>
    <property type="project" value="UniProtKB-KW"/>
</dbReference>
<evidence type="ECO:0000256" key="4">
    <source>
        <dbReference type="ARBA" id="ARBA00022499"/>
    </source>
</evidence>
<keyword evidence="7" id="KW-0156">Chromatin regulator</keyword>
<keyword evidence="9" id="KW-0539">Nucleus</keyword>
<evidence type="ECO:0000256" key="14">
    <source>
        <dbReference type="SAM" id="MobiDB-lite"/>
    </source>
</evidence>
<dbReference type="Pfam" id="PF13891">
    <property type="entry name" value="zf-C3HC3H_KANSL2"/>
    <property type="match status" value="1"/>
</dbReference>
<comment type="subcellular location">
    <subcellularLocation>
        <location evidence="2">Mitochondrion</location>
    </subcellularLocation>
    <subcellularLocation>
        <location evidence="1">Nucleus</location>
    </subcellularLocation>
</comment>
<evidence type="ECO:0000256" key="11">
    <source>
        <dbReference type="ARBA" id="ARBA00033378"/>
    </source>
</evidence>
<dbReference type="Proteomes" id="UP000054558">
    <property type="component" value="Unassembled WGS sequence"/>
</dbReference>
<evidence type="ECO:0000256" key="3">
    <source>
        <dbReference type="ARBA" id="ARBA00015508"/>
    </source>
</evidence>
<accession>A0A0U9HJK2</accession>